<dbReference type="GO" id="GO:0004332">
    <property type="term" value="F:fructose-bisphosphate aldolase activity"/>
    <property type="evidence" value="ECO:0007669"/>
    <property type="project" value="UniProtKB-EC"/>
</dbReference>
<evidence type="ECO:0000313" key="2">
    <source>
        <dbReference type="EMBL" id="QEH33440.1"/>
    </source>
</evidence>
<comment type="cofactor">
    <cofactor evidence="1">
        <name>Zn(2+)</name>
        <dbReference type="ChEBI" id="CHEBI:29105"/>
    </cofactor>
    <text evidence="1">Binds 2 Zn(2+) ions per subunit. One is catalytic and the other provides a structural contribution.</text>
</comment>
<dbReference type="InterPro" id="IPR000771">
    <property type="entry name" value="FBA_II"/>
</dbReference>
<protein>
    <submittedName>
        <fullName evidence="2">Fructose-bisphosphate aldolase</fullName>
        <ecNumber evidence="2">4.1.2.13</ecNumber>
    </submittedName>
</protein>
<organism evidence="2 3">
    <name type="scientific">Aquisphaera giovannonii</name>
    <dbReference type="NCBI Taxonomy" id="406548"/>
    <lineage>
        <taxon>Bacteria</taxon>
        <taxon>Pseudomonadati</taxon>
        <taxon>Planctomycetota</taxon>
        <taxon>Planctomycetia</taxon>
        <taxon>Isosphaerales</taxon>
        <taxon>Isosphaeraceae</taxon>
        <taxon>Aquisphaera</taxon>
    </lineage>
</organism>
<feature type="binding site" evidence="1">
    <location>
        <position position="140"/>
    </location>
    <ligand>
        <name>Zn(2+)</name>
        <dbReference type="ChEBI" id="CHEBI:29105"/>
        <label>2</label>
    </ligand>
</feature>
<reference evidence="2 3" key="1">
    <citation type="submission" date="2019-08" db="EMBL/GenBank/DDBJ databases">
        <title>Deep-cultivation of Planctomycetes and their phenomic and genomic characterization uncovers novel biology.</title>
        <authorList>
            <person name="Wiegand S."/>
            <person name="Jogler M."/>
            <person name="Boedeker C."/>
            <person name="Pinto D."/>
            <person name="Vollmers J."/>
            <person name="Rivas-Marin E."/>
            <person name="Kohn T."/>
            <person name="Peeters S.H."/>
            <person name="Heuer A."/>
            <person name="Rast P."/>
            <person name="Oberbeckmann S."/>
            <person name="Bunk B."/>
            <person name="Jeske O."/>
            <person name="Meyerdierks A."/>
            <person name="Storesund J.E."/>
            <person name="Kallscheuer N."/>
            <person name="Luecker S."/>
            <person name="Lage O.M."/>
            <person name="Pohl T."/>
            <person name="Merkel B.J."/>
            <person name="Hornburger P."/>
            <person name="Mueller R.-W."/>
            <person name="Bruemmer F."/>
            <person name="Labrenz M."/>
            <person name="Spormann A.M."/>
            <person name="Op den Camp H."/>
            <person name="Overmann J."/>
            <person name="Amann R."/>
            <person name="Jetten M.S.M."/>
            <person name="Mascher T."/>
            <person name="Medema M.H."/>
            <person name="Devos D.P."/>
            <person name="Kaster A.-K."/>
            <person name="Ovreas L."/>
            <person name="Rohde M."/>
            <person name="Galperin M.Y."/>
            <person name="Jogler C."/>
        </authorList>
    </citation>
    <scope>NUCLEOTIDE SEQUENCE [LARGE SCALE GENOMIC DNA]</scope>
    <source>
        <strain evidence="2 3">OJF2</strain>
    </source>
</reference>
<dbReference type="InterPro" id="IPR050246">
    <property type="entry name" value="Class_II_FBP_aldolase"/>
</dbReference>
<dbReference type="PIRSF" id="PIRSF001359">
    <property type="entry name" value="F_bP_aldolase_II"/>
    <property type="match status" value="1"/>
</dbReference>
<dbReference type="AlphaFoldDB" id="A0A5B9W0J8"/>
<gene>
    <name evidence="2" type="primary">fba</name>
    <name evidence="2" type="ORF">OJF2_19420</name>
</gene>
<dbReference type="PANTHER" id="PTHR30304:SF0">
    <property type="entry name" value="D-TAGATOSE-1,6-BISPHOSPHATE ALDOLASE SUBUNIT GATY-RELATED"/>
    <property type="match status" value="1"/>
</dbReference>
<accession>A0A5B9W0J8</accession>
<dbReference type="InterPro" id="IPR013785">
    <property type="entry name" value="Aldolase_TIM"/>
</dbReference>
<dbReference type="RefSeq" id="WP_148593312.1">
    <property type="nucleotide sequence ID" value="NZ_CP042997.1"/>
</dbReference>
<feature type="binding site" evidence="1">
    <location>
        <position position="186"/>
    </location>
    <ligand>
        <name>Zn(2+)</name>
        <dbReference type="ChEBI" id="CHEBI:29105"/>
        <label>1</label>
        <note>catalytic</note>
    </ligand>
</feature>
<dbReference type="Pfam" id="PF01116">
    <property type="entry name" value="F_bP_aldolase"/>
    <property type="match status" value="1"/>
</dbReference>
<dbReference type="PANTHER" id="PTHR30304">
    <property type="entry name" value="D-TAGATOSE-1,6-BISPHOSPHATE ALDOLASE"/>
    <property type="match status" value="1"/>
</dbReference>
<dbReference type="OrthoDB" id="9803995at2"/>
<dbReference type="EMBL" id="CP042997">
    <property type="protein sequence ID" value="QEH33440.1"/>
    <property type="molecule type" value="Genomic_DNA"/>
</dbReference>
<feature type="binding site" evidence="1">
    <location>
        <position position="214"/>
    </location>
    <ligand>
        <name>Zn(2+)</name>
        <dbReference type="ChEBI" id="CHEBI:29105"/>
        <label>1</label>
        <note>catalytic</note>
    </ligand>
</feature>
<keyword evidence="3" id="KW-1185">Reference proteome</keyword>
<dbReference type="SUPFAM" id="SSF51569">
    <property type="entry name" value="Aldolase"/>
    <property type="match status" value="1"/>
</dbReference>
<evidence type="ECO:0000256" key="1">
    <source>
        <dbReference type="PIRSR" id="PIRSR001359-3"/>
    </source>
</evidence>
<dbReference type="Proteomes" id="UP000324233">
    <property type="component" value="Chromosome"/>
</dbReference>
<dbReference type="EC" id="4.1.2.13" evidence="2"/>
<keyword evidence="1" id="KW-0479">Metal-binding</keyword>
<proteinExistence type="predicted"/>
<keyword evidence="2" id="KW-0456">Lyase</keyword>
<keyword evidence="1" id="KW-0862">Zinc</keyword>
<sequence>MPLQLISQMVSQARAGGYAIGYFESWNLESLQGVLDAAESSRSPIIVGFNGDFLARPGRLAAERLGLYGALGRAAASEASVPCGFIFNECPDDGWVRKAVLSGFNLVMPADPSAPFEESVRRVAFLTQFAHEHGVAVEAELGVLPCGTGGADDHGHEASLTDPDLAARFVEETGVDLLAVSVGNVHIRLEGRGGLDLERLGRIAGRVPCGLVLHGGTGIEPESLRLAVGLGVVKVNFGTYLKQRYLAAIRSALRSDCPDPHRLLGIGGDEDVMTAGRIAVRDAVLERIGTLGCAGRAT</sequence>
<dbReference type="GO" id="GO:0005975">
    <property type="term" value="P:carbohydrate metabolic process"/>
    <property type="evidence" value="ECO:0007669"/>
    <property type="project" value="InterPro"/>
</dbReference>
<name>A0A5B9W0J8_9BACT</name>
<dbReference type="Gene3D" id="3.20.20.70">
    <property type="entry name" value="Aldolase class I"/>
    <property type="match status" value="1"/>
</dbReference>
<dbReference type="GO" id="GO:0008270">
    <property type="term" value="F:zinc ion binding"/>
    <property type="evidence" value="ECO:0007669"/>
    <property type="project" value="InterPro"/>
</dbReference>
<evidence type="ECO:0000313" key="3">
    <source>
        <dbReference type="Proteomes" id="UP000324233"/>
    </source>
</evidence>
<dbReference type="KEGG" id="agv:OJF2_19420"/>